<name>A0A4C1T6H0_EUMVA</name>
<evidence type="ECO:0000256" key="1">
    <source>
        <dbReference type="SAM" id="MobiDB-lite"/>
    </source>
</evidence>
<feature type="region of interest" description="Disordered" evidence="1">
    <location>
        <begin position="1"/>
        <end position="157"/>
    </location>
</feature>
<keyword evidence="3" id="KW-1185">Reference proteome</keyword>
<comment type="caution">
    <text evidence="2">The sequence shown here is derived from an EMBL/GenBank/DDBJ whole genome shotgun (WGS) entry which is preliminary data.</text>
</comment>
<proteinExistence type="predicted"/>
<organism evidence="2 3">
    <name type="scientific">Eumeta variegata</name>
    <name type="common">Bagworm moth</name>
    <name type="synonym">Eumeta japonica</name>
    <dbReference type="NCBI Taxonomy" id="151549"/>
    <lineage>
        <taxon>Eukaryota</taxon>
        <taxon>Metazoa</taxon>
        <taxon>Ecdysozoa</taxon>
        <taxon>Arthropoda</taxon>
        <taxon>Hexapoda</taxon>
        <taxon>Insecta</taxon>
        <taxon>Pterygota</taxon>
        <taxon>Neoptera</taxon>
        <taxon>Endopterygota</taxon>
        <taxon>Lepidoptera</taxon>
        <taxon>Glossata</taxon>
        <taxon>Ditrysia</taxon>
        <taxon>Tineoidea</taxon>
        <taxon>Psychidae</taxon>
        <taxon>Oiketicinae</taxon>
        <taxon>Eumeta</taxon>
    </lineage>
</organism>
<reference evidence="2 3" key="1">
    <citation type="journal article" date="2019" name="Commun. Biol.">
        <title>The bagworm genome reveals a unique fibroin gene that provides high tensile strength.</title>
        <authorList>
            <person name="Kono N."/>
            <person name="Nakamura H."/>
            <person name="Ohtoshi R."/>
            <person name="Tomita M."/>
            <person name="Numata K."/>
            <person name="Arakawa K."/>
        </authorList>
    </citation>
    <scope>NUCLEOTIDE SEQUENCE [LARGE SCALE GENOMIC DNA]</scope>
</reference>
<dbReference type="EMBL" id="BGZK01008775">
    <property type="protein sequence ID" value="GBP09786.1"/>
    <property type="molecule type" value="Genomic_DNA"/>
</dbReference>
<dbReference type="AlphaFoldDB" id="A0A4C1T6H0"/>
<feature type="non-terminal residue" evidence="2">
    <location>
        <position position="157"/>
    </location>
</feature>
<feature type="compositionally biased region" description="Polar residues" evidence="1">
    <location>
        <begin position="1"/>
        <end position="10"/>
    </location>
</feature>
<protein>
    <submittedName>
        <fullName evidence="2">Uncharacterized protein</fullName>
    </submittedName>
</protein>
<accession>A0A4C1T6H0</accession>
<feature type="compositionally biased region" description="Basic and acidic residues" evidence="1">
    <location>
        <begin position="33"/>
        <end position="80"/>
    </location>
</feature>
<evidence type="ECO:0000313" key="3">
    <source>
        <dbReference type="Proteomes" id="UP000299102"/>
    </source>
</evidence>
<feature type="compositionally biased region" description="Basic and acidic residues" evidence="1">
    <location>
        <begin position="94"/>
        <end position="157"/>
    </location>
</feature>
<gene>
    <name evidence="2" type="ORF">EVAR_72150_1</name>
</gene>
<sequence>MPQISSSESPSAYPRASCPAVTKLSEPLAMLLRPREDRERDVGEGGADLVERRHDDLERPVVEPERRGAELRGDDDRVDLRGAVGDEAGDDEHDEQHGRRRELLDHERPVPGAEERRDHGTAEGQRGRDDVGHGERSKPQRAHELRPVLRRDPVHDE</sequence>
<evidence type="ECO:0000313" key="2">
    <source>
        <dbReference type="EMBL" id="GBP09786.1"/>
    </source>
</evidence>
<dbReference type="Proteomes" id="UP000299102">
    <property type="component" value="Unassembled WGS sequence"/>
</dbReference>